<dbReference type="AlphaFoldDB" id="A0A9N9MUV7"/>
<evidence type="ECO:0000313" key="6">
    <source>
        <dbReference type="Proteomes" id="UP001152799"/>
    </source>
</evidence>
<evidence type="ECO:0000256" key="2">
    <source>
        <dbReference type="ARBA" id="ARBA00022481"/>
    </source>
</evidence>
<sequence>MLLTRLLRNRSSYLGNSYYLKLNRYTNTAANYQFNVQINNKNLNNYIEKLQQEYTEIIQQPNYIINQRVNELQPLINLLNERKAIVSNISSLTELLDSNDKEMMELAKQEKLELESKLQSIDDNLVEAILPNETQDSFNSIVLEIKSGVGGQEAMLFAQEIYNLYCTFIANKGWQYEIAEYLTTDLGGLRHASILIEGPQAFKYFKHEAGVHRVQRIPSTEKSGRIHTSTVSVLALPQPSEIDIQIDPKDLKIETKRSTGAGGQHVNTTDSAVRIVHLPTNIAVECQVDRSQIKNRKLALARLRAMLYQKELDQQIAAIAAKRKSQVRSNDRNEKIRTYNYNQDRITDHRLHGVHYHNLKGFMVNGVDLEKLIEQLDKQFKVDRLMELVENS</sequence>
<dbReference type="GO" id="GO:0003747">
    <property type="term" value="F:translation release factor activity"/>
    <property type="evidence" value="ECO:0007669"/>
    <property type="project" value="InterPro"/>
</dbReference>
<dbReference type="Pfam" id="PF00472">
    <property type="entry name" value="RF-1"/>
    <property type="match status" value="1"/>
</dbReference>
<dbReference type="Proteomes" id="UP001152799">
    <property type="component" value="Chromosome 7"/>
</dbReference>
<reference evidence="5" key="1">
    <citation type="submission" date="2022-01" db="EMBL/GenBank/DDBJ databases">
        <authorList>
            <person name="King R."/>
        </authorList>
    </citation>
    <scope>NUCLEOTIDE SEQUENCE</scope>
</reference>
<keyword evidence="6" id="KW-1185">Reference proteome</keyword>
<comment type="similarity">
    <text evidence="1">Belongs to the prokaryotic/mitochondrial release factor family.</text>
</comment>
<dbReference type="PANTHER" id="PTHR43804:SF7">
    <property type="entry name" value="LD18447P"/>
    <property type="match status" value="1"/>
</dbReference>
<protein>
    <recommendedName>
        <fullName evidence="4">Prokaryotic-type class I peptide chain release factors domain-containing protein</fullName>
    </recommendedName>
</protein>
<dbReference type="InterPro" id="IPR045853">
    <property type="entry name" value="Pep_chain_release_fac_I_sf"/>
</dbReference>
<dbReference type="Gene3D" id="3.30.160.20">
    <property type="match status" value="1"/>
</dbReference>
<evidence type="ECO:0000256" key="1">
    <source>
        <dbReference type="ARBA" id="ARBA00010835"/>
    </source>
</evidence>
<keyword evidence="2" id="KW-0488">Methylation</keyword>
<accession>A0A9N9MUV7</accession>
<feature type="domain" description="Prokaryotic-type class I peptide chain release factors" evidence="4">
    <location>
        <begin position="257"/>
        <end position="273"/>
    </location>
</feature>
<dbReference type="FunFam" id="3.30.160.20:FF:000004">
    <property type="entry name" value="Peptide chain release factor 1"/>
    <property type="match status" value="1"/>
</dbReference>
<dbReference type="Pfam" id="PF03462">
    <property type="entry name" value="PCRF"/>
    <property type="match status" value="1"/>
</dbReference>
<dbReference type="SMART" id="SM00937">
    <property type="entry name" value="PCRF"/>
    <property type="match status" value="1"/>
</dbReference>
<dbReference type="PROSITE" id="PS00745">
    <property type="entry name" value="RF_PROK_I"/>
    <property type="match status" value="1"/>
</dbReference>
<dbReference type="InterPro" id="IPR005139">
    <property type="entry name" value="PCRF"/>
</dbReference>
<dbReference type="GO" id="GO:0005737">
    <property type="term" value="C:cytoplasm"/>
    <property type="evidence" value="ECO:0007669"/>
    <property type="project" value="UniProtKB-ARBA"/>
</dbReference>
<proteinExistence type="inferred from homology"/>
<evidence type="ECO:0000313" key="5">
    <source>
        <dbReference type="EMBL" id="CAG9772008.1"/>
    </source>
</evidence>
<evidence type="ECO:0000256" key="3">
    <source>
        <dbReference type="ARBA" id="ARBA00022917"/>
    </source>
</evidence>
<gene>
    <name evidence="5" type="ORF">CEUTPL_LOCUS12430</name>
</gene>
<evidence type="ECO:0000259" key="4">
    <source>
        <dbReference type="PROSITE" id="PS00745"/>
    </source>
</evidence>
<keyword evidence="3" id="KW-0648">Protein biosynthesis</keyword>
<dbReference type="Gene3D" id="3.30.70.1660">
    <property type="match status" value="1"/>
</dbReference>
<dbReference type="EMBL" id="OU892283">
    <property type="protein sequence ID" value="CAG9772008.1"/>
    <property type="molecule type" value="Genomic_DNA"/>
</dbReference>
<organism evidence="5 6">
    <name type="scientific">Ceutorhynchus assimilis</name>
    <name type="common">cabbage seed weevil</name>
    <dbReference type="NCBI Taxonomy" id="467358"/>
    <lineage>
        <taxon>Eukaryota</taxon>
        <taxon>Metazoa</taxon>
        <taxon>Ecdysozoa</taxon>
        <taxon>Arthropoda</taxon>
        <taxon>Hexapoda</taxon>
        <taxon>Insecta</taxon>
        <taxon>Pterygota</taxon>
        <taxon>Neoptera</taxon>
        <taxon>Endopterygota</taxon>
        <taxon>Coleoptera</taxon>
        <taxon>Polyphaga</taxon>
        <taxon>Cucujiformia</taxon>
        <taxon>Curculionidae</taxon>
        <taxon>Ceutorhynchinae</taxon>
        <taxon>Ceutorhynchus</taxon>
    </lineage>
</organism>
<dbReference type="InterPro" id="IPR050057">
    <property type="entry name" value="Prokaryotic/Mito_RF"/>
</dbReference>
<dbReference type="Gene3D" id="6.10.140.1950">
    <property type="match status" value="1"/>
</dbReference>
<dbReference type="PANTHER" id="PTHR43804">
    <property type="entry name" value="LD18447P"/>
    <property type="match status" value="1"/>
</dbReference>
<name>A0A9N9MUV7_9CUCU</name>
<dbReference type="OrthoDB" id="2019491at2759"/>
<dbReference type="SUPFAM" id="SSF75620">
    <property type="entry name" value="Release factor"/>
    <property type="match status" value="1"/>
</dbReference>
<dbReference type="InterPro" id="IPR000352">
    <property type="entry name" value="Pep_chain_release_fac_I"/>
</dbReference>